<comment type="pathway">
    <text evidence="2 11">Cofactor biosynthesis; NAD(+) biosynthesis; iminoaspartate from L-aspartate (oxidase route): step 1/1.</text>
</comment>
<evidence type="ECO:0000256" key="8">
    <source>
        <dbReference type="ARBA" id="ARBA00023002"/>
    </source>
</evidence>
<dbReference type="GO" id="GO:0008734">
    <property type="term" value="F:L-aspartate oxidase activity"/>
    <property type="evidence" value="ECO:0007669"/>
    <property type="project" value="UniProtKB-UniRule"/>
</dbReference>
<comment type="caution">
    <text evidence="15">The sequence shown here is derived from an EMBL/GenBank/DDBJ whole genome shotgun (WGS) entry which is preliminary data.</text>
</comment>
<keyword evidence="6 11" id="KW-0662">Pyridine nucleotide biosynthesis</keyword>
<dbReference type="SUPFAM" id="SSF51905">
    <property type="entry name" value="FAD/NAD(P)-binding domain"/>
    <property type="match status" value="1"/>
</dbReference>
<evidence type="ECO:0000256" key="9">
    <source>
        <dbReference type="ARBA" id="ARBA00048305"/>
    </source>
</evidence>
<dbReference type="Gene3D" id="3.50.50.60">
    <property type="entry name" value="FAD/NAD(P)-binding domain"/>
    <property type="match status" value="1"/>
</dbReference>
<dbReference type="EMBL" id="WUFT01000012">
    <property type="protein sequence ID" value="NEJ72682.1"/>
    <property type="molecule type" value="Genomic_DNA"/>
</dbReference>
<dbReference type="Gene3D" id="3.90.700.10">
    <property type="entry name" value="Succinate dehydrogenase/fumarate reductase flavoprotein, catalytic domain"/>
    <property type="match status" value="1"/>
</dbReference>
<dbReference type="FunFam" id="3.90.700.10:FF:000002">
    <property type="entry name" value="L-aspartate oxidase"/>
    <property type="match status" value="1"/>
</dbReference>
<dbReference type="InterPro" id="IPR003953">
    <property type="entry name" value="FAD-dep_OxRdtase_2_FAD-bd"/>
</dbReference>
<evidence type="ECO:0000256" key="7">
    <source>
        <dbReference type="ARBA" id="ARBA00022827"/>
    </source>
</evidence>
<comment type="similarity">
    <text evidence="3 11">Belongs to the FAD-dependent oxidoreductase 2 family. NadB subfamily.</text>
</comment>
<dbReference type="InterPro" id="IPR037099">
    <property type="entry name" value="Fum_R/Succ_DH_flav-like_C_sf"/>
</dbReference>
<dbReference type="SUPFAM" id="SSF56425">
    <property type="entry name" value="Succinate dehydrogenase/fumarate reductase flavoprotein, catalytic domain"/>
    <property type="match status" value="1"/>
</dbReference>
<dbReference type="GO" id="GO:0034628">
    <property type="term" value="P:'de novo' NAD+ biosynthetic process from L-aspartate"/>
    <property type="evidence" value="ECO:0007669"/>
    <property type="project" value="TreeGrafter"/>
</dbReference>
<feature type="domain" description="Fumarate reductase/succinate dehydrogenase flavoprotein-like C-terminal" evidence="14">
    <location>
        <begin position="457"/>
        <end position="482"/>
    </location>
</feature>
<comment type="catalytic activity">
    <reaction evidence="9">
        <text>L-aspartate + O2 = iminosuccinate + H2O2</text>
        <dbReference type="Rhea" id="RHEA:25876"/>
        <dbReference type="ChEBI" id="CHEBI:15379"/>
        <dbReference type="ChEBI" id="CHEBI:16240"/>
        <dbReference type="ChEBI" id="CHEBI:29991"/>
        <dbReference type="ChEBI" id="CHEBI:77875"/>
        <dbReference type="EC" id="1.4.3.16"/>
    </reaction>
    <physiologicalReaction direction="left-to-right" evidence="9">
        <dbReference type="Rhea" id="RHEA:25877"/>
    </physiologicalReaction>
</comment>
<accession>A0A7K3UG71</accession>
<evidence type="ECO:0000256" key="12">
    <source>
        <dbReference type="SAM" id="Phobius"/>
    </source>
</evidence>
<dbReference type="UniPathway" id="UPA00253">
    <property type="reaction ID" value="UER00326"/>
</dbReference>
<dbReference type="Gene3D" id="1.20.58.100">
    <property type="entry name" value="Fumarate reductase/succinate dehydrogenase flavoprotein-like, C-terminal domain"/>
    <property type="match status" value="1"/>
</dbReference>
<dbReference type="RefSeq" id="WP_164012420.1">
    <property type="nucleotide sequence ID" value="NZ_WUFT01000012.1"/>
</dbReference>
<evidence type="ECO:0000256" key="3">
    <source>
        <dbReference type="ARBA" id="ARBA00008562"/>
    </source>
</evidence>
<evidence type="ECO:0000256" key="11">
    <source>
        <dbReference type="RuleBase" id="RU362049"/>
    </source>
</evidence>
<dbReference type="AlphaFoldDB" id="A0A7K3UG71"/>
<evidence type="ECO:0000256" key="4">
    <source>
        <dbReference type="ARBA" id="ARBA00012173"/>
    </source>
</evidence>
<protein>
    <recommendedName>
        <fullName evidence="4 10">L-aspartate oxidase</fullName>
        <ecNumber evidence="4 10">1.4.3.16</ecNumber>
    </recommendedName>
</protein>
<reference evidence="15 16" key="1">
    <citation type="submission" date="2019-12" db="EMBL/GenBank/DDBJ databases">
        <title>Rhizobium genotypes associated with high levels of biological nitrogen fixation by grain legumes in a temperate-maritime cropping system.</title>
        <authorList>
            <person name="Maluk M."/>
            <person name="Francesc Ferrando Molina F."/>
            <person name="Lopez Del Egido L."/>
            <person name="Lafos M."/>
            <person name="Langarica-Fuentes A."/>
            <person name="Gebre Yohannes G."/>
            <person name="Young M.W."/>
            <person name="Martin P."/>
            <person name="Gantlett R."/>
            <person name="Kenicer G."/>
            <person name="Hawes C."/>
            <person name="Begg G.S."/>
            <person name="Quilliam R.S."/>
            <person name="Squire G.R."/>
            <person name="Poole P.S."/>
            <person name="Young P.W."/>
            <person name="Iannetta P.M."/>
            <person name="James E.K."/>
        </authorList>
    </citation>
    <scope>NUCLEOTIDE SEQUENCE [LARGE SCALE GENOMIC DNA]</scope>
    <source>
        <strain evidence="15 16">JHI366</strain>
    </source>
</reference>
<dbReference type="NCBIfam" id="TIGR00551">
    <property type="entry name" value="nadB"/>
    <property type="match status" value="1"/>
</dbReference>
<dbReference type="EC" id="1.4.3.16" evidence="4 10"/>
<feature type="transmembrane region" description="Helical" evidence="12">
    <location>
        <begin position="12"/>
        <end position="29"/>
    </location>
</feature>
<evidence type="ECO:0000259" key="13">
    <source>
        <dbReference type="Pfam" id="PF00890"/>
    </source>
</evidence>
<comment type="cofactor">
    <cofactor evidence="1 11">
        <name>FAD</name>
        <dbReference type="ChEBI" id="CHEBI:57692"/>
    </cofactor>
</comment>
<evidence type="ECO:0000313" key="15">
    <source>
        <dbReference type="EMBL" id="NEJ72682.1"/>
    </source>
</evidence>
<dbReference type="InterPro" id="IPR005288">
    <property type="entry name" value="NadB"/>
</dbReference>
<evidence type="ECO:0000256" key="2">
    <source>
        <dbReference type="ARBA" id="ARBA00004950"/>
    </source>
</evidence>
<dbReference type="GO" id="GO:0005737">
    <property type="term" value="C:cytoplasm"/>
    <property type="evidence" value="ECO:0007669"/>
    <property type="project" value="UniProtKB-SubCell"/>
</dbReference>
<dbReference type="NCBIfam" id="NF005701">
    <property type="entry name" value="PRK07512.1"/>
    <property type="match status" value="1"/>
</dbReference>
<dbReference type="SUPFAM" id="SSF46977">
    <property type="entry name" value="Succinate dehydrogenase/fumarate reductase flavoprotein C-terminal domain"/>
    <property type="match status" value="1"/>
</dbReference>
<keyword evidence="5 11" id="KW-0285">Flavoprotein</keyword>
<evidence type="ECO:0000256" key="6">
    <source>
        <dbReference type="ARBA" id="ARBA00022642"/>
    </source>
</evidence>
<dbReference type="InterPro" id="IPR027477">
    <property type="entry name" value="Succ_DH/fumarate_Rdtase_cat_sf"/>
</dbReference>
<gene>
    <name evidence="15" type="ORF">GR197_19435</name>
</gene>
<name>A0A7K3UG71_9HYPH</name>
<comment type="function">
    <text evidence="11">Catalyzes the oxidation of L-aspartate to iminoaspartate.</text>
</comment>
<sequence length="513" mass="52128">MTERLHNLAGRTVIVGSGLAGLMTALTLAPEPCVILTCAALGAETSSAWAQGGIAASMGADDSAALHLGDTLVAGDGVCDPSVAAGIIADAPAAIAALEQAGVRFDRNAAGELSLGLEAAHSRRRIVHAEGDGSGAAIIAALVRAVKQTPSITVLEGFEARRIMMDGECVAGLLSATANGAAILPTSKLVLATGGIGGLYDATTNPMGNFGQGIALAARAGADLADMEFVQFHPTALDSRRRPLALVSEAVRGEGALLLNERGERFMARIPGAELAPRDVVARAISAEIARGGRVFLDARDALGSRFAARFPVISTLCGEAGINPAKDLIPVRPAVHYHMGGVATDANGRSSVAGLWVAGEAASTGLHGANRLASNSLLEAAVMGMRAARDISTMPGRAAGTLLAEKLPAPADASLVRPIVSRHLGVLRNAGAVEGAIAALLPLAEGDGPAADPAIVALLIAVFASLRTESRGAHARTDFPLKLGDANRRCMRLSQALEIARATPSYALARSA</sequence>
<dbReference type="PANTHER" id="PTHR42716:SF2">
    <property type="entry name" value="L-ASPARTATE OXIDASE, CHLOROPLASTIC"/>
    <property type="match status" value="1"/>
</dbReference>
<evidence type="ECO:0000256" key="5">
    <source>
        <dbReference type="ARBA" id="ARBA00022630"/>
    </source>
</evidence>
<evidence type="ECO:0000313" key="16">
    <source>
        <dbReference type="Proteomes" id="UP000471753"/>
    </source>
</evidence>
<keyword evidence="12" id="KW-1133">Transmembrane helix</keyword>
<evidence type="ECO:0000259" key="14">
    <source>
        <dbReference type="Pfam" id="PF02910"/>
    </source>
</evidence>
<proteinExistence type="inferred from homology"/>
<keyword evidence="12" id="KW-0812">Transmembrane</keyword>
<dbReference type="Pfam" id="PF00890">
    <property type="entry name" value="FAD_binding_2"/>
    <property type="match status" value="1"/>
</dbReference>
<evidence type="ECO:0000256" key="10">
    <source>
        <dbReference type="NCBIfam" id="TIGR00551"/>
    </source>
</evidence>
<evidence type="ECO:0000256" key="1">
    <source>
        <dbReference type="ARBA" id="ARBA00001974"/>
    </source>
</evidence>
<keyword evidence="8 11" id="KW-0560">Oxidoreductase</keyword>
<dbReference type="Pfam" id="PF02910">
    <property type="entry name" value="Succ_DH_flav_C"/>
    <property type="match status" value="1"/>
</dbReference>
<dbReference type="InterPro" id="IPR036188">
    <property type="entry name" value="FAD/NAD-bd_sf"/>
</dbReference>
<dbReference type="PANTHER" id="PTHR42716">
    <property type="entry name" value="L-ASPARTATE OXIDASE"/>
    <property type="match status" value="1"/>
</dbReference>
<keyword evidence="7 11" id="KW-0274">FAD</keyword>
<keyword evidence="12" id="KW-0472">Membrane</keyword>
<comment type="subcellular location">
    <subcellularLocation>
        <location evidence="11">Cytoplasm</location>
    </subcellularLocation>
</comment>
<dbReference type="InterPro" id="IPR015939">
    <property type="entry name" value="Fum_Rdtase/Succ_DH_flav-like_C"/>
</dbReference>
<organism evidence="15 16">
    <name type="scientific">Rhizobium phaseoli</name>
    <dbReference type="NCBI Taxonomy" id="396"/>
    <lineage>
        <taxon>Bacteria</taxon>
        <taxon>Pseudomonadati</taxon>
        <taxon>Pseudomonadota</taxon>
        <taxon>Alphaproteobacteria</taxon>
        <taxon>Hyphomicrobiales</taxon>
        <taxon>Rhizobiaceae</taxon>
        <taxon>Rhizobium/Agrobacterium group</taxon>
        <taxon>Rhizobium</taxon>
    </lineage>
</organism>
<dbReference type="PRINTS" id="PR00368">
    <property type="entry name" value="FADPNR"/>
</dbReference>
<feature type="domain" description="FAD-dependent oxidoreductase 2 FAD-binding" evidence="13">
    <location>
        <begin position="13"/>
        <end position="378"/>
    </location>
</feature>
<dbReference type="Proteomes" id="UP000471753">
    <property type="component" value="Unassembled WGS sequence"/>
</dbReference>